<comment type="catalytic activity">
    <reaction evidence="6">
        <text>Couples ATP hydrolysis with the unwinding of duplex DNA by translocating in the 3'-5' direction.</text>
        <dbReference type="EC" id="5.6.2.4"/>
    </reaction>
</comment>
<dbReference type="GO" id="GO:0003677">
    <property type="term" value="F:DNA binding"/>
    <property type="evidence" value="ECO:0007669"/>
    <property type="project" value="InterPro"/>
</dbReference>
<dbReference type="EC" id="5.6.2.4" evidence="7"/>
<gene>
    <name evidence="11" type="ORF">V5E97_11270</name>
</gene>
<evidence type="ECO:0000256" key="1">
    <source>
        <dbReference type="ARBA" id="ARBA00022741"/>
    </source>
</evidence>
<dbReference type="GO" id="GO:0043138">
    <property type="term" value="F:3'-5' DNA helicase activity"/>
    <property type="evidence" value="ECO:0007669"/>
    <property type="project" value="UniProtKB-EC"/>
</dbReference>
<dbReference type="Gene3D" id="3.40.50.300">
    <property type="entry name" value="P-loop containing nucleotide triphosphate hydrolases"/>
    <property type="match status" value="2"/>
</dbReference>
<keyword evidence="5" id="KW-0413">Isomerase</keyword>
<dbReference type="InterPro" id="IPR014017">
    <property type="entry name" value="DNA_helicase_UvrD-like_C"/>
</dbReference>
<dbReference type="Pfam" id="PF13361">
    <property type="entry name" value="UvrD_C"/>
    <property type="match status" value="1"/>
</dbReference>
<accession>A0AAU7CMD1</accession>
<proteinExistence type="predicted"/>
<name>A0AAU7CMD1_9BACT</name>
<dbReference type="EMBL" id="CP155447">
    <property type="protein sequence ID" value="XBH06589.1"/>
    <property type="molecule type" value="Genomic_DNA"/>
</dbReference>
<dbReference type="InterPro" id="IPR014016">
    <property type="entry name" value="UvrD-like_ATP-bd"/>
</dbReference>
<comment type="catalytic activity">
    <reaction evidence="8">
        <text>ATP + H2O = ADP + phosphate + H(+)</text>
        <dbReference type="Rhea" id="RHEA:13065"/>
        <dbReference type="ChEBI" id="CHEBI:15377"/>
        <dbReference type="ChEBI" id="CHEBI:15378"/>
        <dbReference type="ChEBI" id="CHEBI:30616"/>
        <dbReference type="ChEBI" id="CHEBI:43474"/>
        <dbReference type="ChEBI" id="CHEBI:456216"/>
        <dbReference type="EC" id="5.6.2.4"/>
    </reaction>
</comment>
<dbReference type="SUPFAM" id="SSF143011">
    <property type="entry name" value="RelE-like"/>
    <property type="match status" value="1"/>
</dbReference>
<sequence length="729" mass="81036">MPKVALSDVFLESLNRLSDVPQKKVREFIKKFEADSTSNAINYERLQGHRNHHVRTVRIDQKYRAVVLHPDKGDVCVMMWVDNHDEAMDWAKRRAFEVNPRTGALQVYCVEEVSQAVPAETEGTDQPGLLESVRDDDLLSLGIPEILLPAVRAIRASEGLLALGQHLPSEAAEALFWLAEGDSPEAVRGYLGGGVDPTGEKSQSAPQGTGFRLAARSGLVQQRLGGRVGKNVDTTDLGAALKHPDSRRRFVTIHSDEELNSILDAPLEKWRVFLHPSQDKLVAKSFNGPARVTGGAGTGKTVVAMHRARHLARTLCPSPQDKILFTTYTATLAQNVGQSLAHLCGPEKDRIEVVHLHAWASRFLRDQGRKFVVASPSELETCWEEAIHRSGEREFDPGFLGQEWDQVVQVNEIQNAAEYLKVPRIGRGRTLTRLQRQKVWKVIEHYMEALLRRGKTEWGTVIRDARSLLELKKPSLPYKAVVVDEAQDFHAGEWRLLRAIVPTGPNDLFLVGDAHQRLYGHKTALRSCGVNIQGRSSLLRINYRTTEEIRAWAMALLKGVEIDDLDGGREDENGYKSLLTGVRPDALHFGTRPEELEYVGARIKELVGQRPAEHICLVARTNKLLRDDYRPMLTGLGIDSTLLDETPEGGGVRLATMHRVKGLEFPVMVLAGVNAKFMPLPVPGLEGDPVAEADHVDRERSLLFVAATRARDLLIVTGWGTPSPFLPTS</sequence>
<dbReference type="RefSeq" id="WP_406699440.1">
    <property type="nucleotide sequence ID" value="NZ_CP155447.1"/>
</dbReference>
<dbReference type="GO" id="GO:0000725">
    <property type="term" value="P:recombinational repair"/>
    <property type="evidence" value="ECO:0007669"/>
    <property type="project" value="TreeGrafter"/>
</dbReference>
<evidence type="ECO:0000256" key="8">
    <source>
        <dbReference type="ARBA" id="ARBA00048988"/>
    </source>
</evidence>
<evidence type="ECO:0000256" key="3">
    <source>
        <dbReference type="ARBA" id="ARBA00022806"/>
    </source>
</evidence>
<evidence type="ECO:0000256" key="9">
    <source>
        <dbReference type="PROSITE-ProRule" id="PRU00560"/>
    </source>
</evidence>
<dbReference type="GO" id="GO:0016787">
    <property type="term" value="F:hydrolase activity"/>
    <property type="evidence" value="ECO:0007669"/>
    <property type="project" value="UniProtKB-UniRule"/>
</dbReference>
<evidence type="ECO:0000256" key="7">
    <source>
        <dbReference type="ARBA" id="ARBA00034808"/>
    </source>
</evidence>
<dbReference type="InterPro" id="IPR000212">
    <property type="entry name" value="DNA_helicase_UvrD/REP"/>
</dbReference>
<evidence type="ECO:0000313" key="11">
    <source>
        <dbReference type="EMBL" id="XBH06589.1"/>
    </source>
</evidence>
<dbReference type="PANTHER" id="PTHR11070:SF45">
    <property type="entry name" value="DNA 3'-5' HELICASE"/>
    <property type="match status" value="1"/>
</dbReference>
<reference evidence="11" key="1">
    <citation type="submission" date="2024-05" db="EMBL/GenBank/DDBJ databases">
        <title>Planctomycetes of the genus Singulisphaera possess chitinolytic capabilities.</title>
        <authorList>
            <person name="Ivanova A."/>
        </authorList>
    </citation>
    <scope>NUCLEOTIDE SEQUENCE</scope>
    <source>
        <strain evidence="11">Ch08T</strain>
    </source>
</reference>
<protein>
    <recommendedName>
        <fullName evidence="7">DNA 3'-5' helicase</fullName>
        <ecNumber evidence="7">5.6.2.4</ecNumber>
    </recommendedName>
</protein>
<keyword evidence="4 9" id="KW-0067">ATP-binding</keyword>
<dbReference type="Pfam" id="PF00580">
    <property type="entry name" value="UvrD-helicase"/>
    <property type="match status" value="1"/>
</dbReference>
<evidence type="ECO:0000256" key="5">
    <source>
        <dbReference type="ARBA" id="ARBA00023235"/>
    </source>
</evidence>
<keyword evidence="1 9" id="KW-0547">Nucleotide-binding</keyword>
<evidence type="ECO:0000256" key="6">
    <source>
        <dbReference type="ARBA" id="ARBA00034617"/>
    </source>
</evidence>
<organism evidence="11">
    <name type="scientific">Singulisphaera sp. Ch08</name>
    <dbReference type="NCBI Taxonomy" id="3120278"/>
    <lineage>
        <taxon>Bacteria</taxon>
        <taxon>Pseudomonadati</taxon>
        <taxon>Planctomycetota</taxon>
        <taxon>Planctomycetia</taxon>
        <taxon>Isosphaerales</taxon>
        <taxon>Isosphaeraceae</taxon>
        <taxon>Singulisphaera</taxon>
    </lineage>
</organism>
<feature type="domain" description="UvrD-like helicase ATP-binding" evidence="10">
    <location>
        <begin position="273"/>
        <end position="552"/>
    </location>
</feature>
<dbReference type="AlphaFoldDB" id="A0AAU7CMD1"/>
<keyword evidence="3 9" id="KW-0347">Helicase</keyword>
<dbReference type="PANTHER" id="PTHR11070">
    <property type="entry name" value="UVRD / RECB / PCRA DNA HELICASE FAMILY MEMBER"/>
    <property type="match status" value="1"/>
</dbReference>
<evidence type="ECO:0000256" key="4">
    <source>
        <dbReference type="ARBA" id="ARBA00022840"/>
    </source>
</evidence>
<dbReference type="GO" id="GO:0005524">
    <property type="term" value="F:ATP binding"/>
    <property type="evidence" value="ECO:0007669"/>
    <property type="project" value="UniProtKB-UniRule"/>
</dbReference>
<feature type="binding site" evidence="9">
    <location>
        <begin position="294"/>
        <end position="301"/>
    </location>
    <ligand>
        <name>ATP</name>
        <dbReference type="ChEBI" id="CHEBI:30616"/>
    </ligand>
</feature>
<keyword evidence="2 9" id="KW-0378">Hydrolase</keyword>
<dbReference type="SUPFAM" id="SSF52540">
    <property type="entry name" value="P-loop containing nucleoside triphosphate hydrolases"/>
    <property type="match status" value="1"/>
</dbReference>
<dbReference type="InterPro" id="IPR035093">
    <property type="entry name" value="RelE/ParE_toxin_dom_sf"/>
</dbReference>
<dbReference type="InterPro" id="IPR027417">
    <property type="entry name" value="P-loop_NTPase"/>
</dbReference>
<evidence type="ECO:0000256" key="2">
    <source>
        <dbReference type="ARBA" id="ARBA00022801"/>
    </source>
</evidence>
<evidence type="ECO:0000259" key="10">
    <source>
        <dbReference type="PROSITE" id="PS51198"/>
    </source>
</evidence>
<dbReference type="PROSITE" id="PS51198">
    <property type="entry name" value="UVRD_HELICASE_ATP_BIND"/>
    <property type="match status" value="1"/>
</dbReference>